<dbReference type="Pfam" id="PF16732">
    <property type="entry name" value="ComP_DUS"/>
    <property type="match status" value="1"/>
</dbReference>
<dbReference type="RefSeq" id="WP_075651733.1">
    <property type="nucleotide sequence ID" value="NZ_AP019657.1"/>
</dbReference>
<dbReference type="InterPro" id="IPR031982">
    <property type="entry name" value="PilE-like"/>
</dbReference>
<keyword evidence="1" id="KW-0472">Membrane</keyword>
<sequence>MKQNNGCIKSKKRLEAMTLIEVLLTLVIIATLTTIAYPSYQNQLIKGTRHLALSDLSRLQLELENRYDNGYISAQNALLSAGVCLICQTDSNDYLISISASVNSYLISAQPQGKQQQDPCLSTPGQSITLDHSGYGSPTACW</sequence>
<evidence type="ECO:0000256" key="1">
    <source>
        <dbReference type="SAM" id="Phobius"/>
    </source>
</evidence>
<keyword evidence="1" id="KW-1133">Transmembrane helix</keyword>
<organism evidence="2 3">
    <name type="scientific">Vibrio ponticus</name>
    <dbReference type="NCBI Taxonomy" id="265668"/>
    <lineage>
        <taxon>Bacteria</taxon>
        <taxon>Pseudomonadati</taxon>
        <taxon>Pseudomonadota</taxon>
        <taxon>Gammaproteobacteria</taxon>
        <taxon>Vibrionales</taxon>
        <taxon>Vibrionaceae</taxon>
        <taxon>Vibrio</taxon>
    </lineage>
</organism>
<evidence type="ECO:0008006" key="4">
    <source>
        <dbReference type="Google" id="ProtNLM"/>
    </source>
</evidence>
<dbReference type="Proteomes" id="UP000186206">
    <property type="component" value="Unassembled WGS sequence"/>
</dbReference>
<keyword evidence="3" id="KW-1185">Reference proteome</keyword>
<evidence type="ECO:0000313" key="2">
    <source>
        <dbReference type="EMBL" id="OLQ87233.1"/>
    </source>
</evidence>
<reference evidence="2 3" key="1">
    <citation type="submission" date="2016-09" db="EMBL/GenBank/DDBJ databases">
        <title>Genomic Taxonomy of the Vibrionaceae.</title>
        <authorList>
            <person name="Gonzalez-Castillo A."/>
            <person name="Gomez-Gil B."/>
            <person name="Enciso-Ibarra K."/>
        </authorList>
    </citation>
    <scope>NUCLEOTIDE SEQUENCE [LARGE SCALE GENOMIC DNA]</scope>
    <source>
        <strain evidence="2 3">CAIM 1731</strain>
    </source>
</reference>
<comment type="caution">
    <text evidence="2">The sequence shown here is derived from an EMBL/GenBank/DDBJ whole genome shotgun (WGS) entry which is preliminary data.</text>
</comment>
<dbReference type="InterPro" id="IPR012902">
    <property type="entry name" value="N_methyl_site"/>
</dbReference>
<proteinExistence type="predicted"/>
<gene>
    <name evidence="2" type="ORF">BIY21_17450</name>
</gene>
<dbReference type="InterPro" id="IPR045584">
    <property type="entry name" value="Pilin-like"/>
</dbReference>
<dbReference type="EMBL" id="MJMI01000125">
    <property type="protein sequence ID" value="OLQ87233.1"/>
    <property type="molecule type" value="Genomic_DNA"/>
</dbReference>
<dbReference type="Gene3D" id="3.30.700.10">
    <property type="entry name" value="Glycoprotein, Type 4 Pilin"/>
    <property type="match status" value="1"/>
</dbReference>
<evidence type="ECO:0000313" key="3">
    <source>
        <dbReference type="Proteomes" id="UP000186206"/>
    </source>
</evidence>
<keyword evidence="1" id="KW-0812">Transmembrane</keyword>
<feature type="transmembrane region" description="Helical" evidence="1">
    <location>
        <begin position="20"/>
        <end position="40"/>
    </location>
</feature>
<dbReference type="NCBIfam" id="TIGR02532">
    <property type="entry name" value="IV_pilin_GFxxxE"/>
    <property type="match status" value="1"/>
</dbReference>
<protein>
    <recommendedName>
        <fullName evidence="4">Prepilin-type N-terminal cleavage/methylation domain-containing protein</fullName>
    </recommendedName>
</protein>
<dbReference type="SUPFAM" id="SSF54523">
    <property type="entry name" value="Pili subunits"/>
    <property type="match status" value="1"/>
</dbReference>
<dbReference type="Pfam" id="PF07963">
    <property type="entry name" value="N_methyl"/>
    <property type="match status" value="1"/>
</dbReference>
<accession>A0ABX3F8H7</accession>
<name>A0ABX3F8H7_9VIBR</name>